<feature type="non-terminal residue" evidence="2">
    <location>
        <position position="170"/>
    </location>
</feature>
<dbReference type="Proteomes" id="UP000265520">
    <property type="component" value="Unassembled WGS sequence"/>
</dbReference>
<evidence type="ECO:0000313" key="2">
    <source>
        <dbReference type="EMBL" id="MCI16852.1"/>
    </source>
</evidence>
<dbReference type="Pfam" id="PF11443">
    <property type="entry name" value="DUF2828"/>
    <property type="match status" value="1"/>
</dbReference>
<feature type="domain" description="DUF2828" evidence="1">
    <location>
        <begin position="62"/>
        <end position="170"/>
    </location>
</feature>
<protein>
    <submittedName>
        <fullName evidence="2">Plant/T31B5-30 protein</fullName>
    </submittedName>
</protein>
<dbReference type="InterPro" id="IPR058580">
    <property type="entry name" value="DUF2828"/>
</dbReference>
<dbReference type="PIRSF" id="PIRSF015417">
    <property type="entry name" value="T31B5_30_vWA"/>
    <property type="match status" value="1"/>
</dbReference>
<dbReference type="EMBL" id="LXQA010102747">
    <property type="protein sequence ID" value="MCI16852.1"/>
    <property type="molecule type" value="Genomic_DNA"/>
</dbReference>
<reference evidence="2 3" key="1">
    <citation type="journal article" date="2018" name="Front. Plant Sci.">
        <title>Red Clover (Trifolium pratense) and Zigzag Clover (T. medium) - A Picture of Genomic Similarities and Differences.</title>
        <authorList>
            <person name="Dluhosova J."/>
            <person name="Istvanek J."/>
            <person name="Nedelnik J."/>
            <person name="Repkova J."/>
        </authorList>
    </citation>
    <scope>NUCLEOTIDE SEQUENCE [LARGE SCALE GENOMIC DNA]</scope>
    <source>
        <strain evidence="3">cv. 10/8</strain>
        <tissue evidence="2">Leaf</tissue>
    </source>
</reference>
<name>A0A392PYX9_9FABA</name>
<dbReference type="InterPro" id="IPR011205">
    <property type="entry name" value="UCP015417_vWA"/>
</dbReference>
<evidence type="ECO:0000259" key="1">
    <source>
        <dbReference type="Pfam" id="PF11443"/>
    </source>
</evidence>
<sequence length="170" mass="18699">MAPTAATLVGPPEIYTLKSTPTTQTTVTTADATPTNNDSLDQMVANFNSLATDDENPPMGLTENNSPTFLSTGNPCLDFFFHIVPGTPSETLVQRLQLAWSHNPLTTLKLVFNLRGVRGTGKSDYEAFYNAALWLHQHHPRTLAFNVPSLAADFGYFKDLPEILYRLLEG</sequence>
<organism evidence="2 3">
    <name type="scientific">Trifolium medium</name>
    <dbReference type="NCBI Taxonomy" id="97028"/>
    <lineage>
        <taxon>Eukaryota</taxon>
        <taxon>Viridiplantae</taxon>
        <taxon>Streptophyta</taxon>
        <taxon>Embryophyta</taxon>
        <taxon>Tracheophyta</taxon>
        <taxon>Spermatophyta</taxon>
        <taxon>Magnoliopsida</taxon>
        <taxon>eudicotyledons</taxon>
        <taxon>Gunneridae</taxon>
        <taxon>Pentapetalae</taxon>
        <taxon>rosids</taxon>
        <taxon>fabids</taxon>
        <taxon>Fabales</taxon>
        <taxon>Fabaceae</taxon>
        <taxon>Papilionoideae</taxon>
        <taxon>50 kb inversion clade</taxon>
        <taxon>NPAAA clade</taxon>
        <taxon>Hologalegina</taxon>
        <taxon>IRL clade</taxon>
        <taxon>Trifolieae</taxon>
        <taxon>Trifolium</taxon>
    </lineage>
</organism>
<dbReference type="PANTHER" id="PTHR31373">
    <property type="entry name" value="OS06G0652100 PROTEIN"/>
    <property type="match status" value="1"/>
</dbReference>
<evidence type="ECO:0000313" key="3">
    <source>
        <dbReference type="Proteomes" id="UP000265520"/>
    </source>
</evidence>
<accession>A0A392PYX9</accession>
<dbReference type="PANTHER" id="PTHR31373:SF17">
    <property type="entry name" value="OS06G0652100 PROTEIN"/>
    <property type="match status" value="1"/>
</dbReference>
<comment type="caution">
    <text evidence="2">The sequence shown here is derived from an EMBL/GenBank/DDBJ whole genome shotgun (WGS) entry which is preliminary data.</text>
</comment>
<dbReference type="AlphaFoldDB" id="A0A392PYX9"/>
<keyword evidence="3" id="KW-1185">Reference proteome</keyword>
<proteinExistence type="predicted"/>